<protein>
    <submittedName>
        <fullName evidence="1">Uncharacterized protein</fullName>
    </submittedName>
</protein>
<gene>
    <name evidence="1" type="ORF">HU830_07795</name>
</gene>
<dbReference type="EMBL" id="JABZEC010000007">
    <property type="protein sequence ID" value="NVY97049.1"/>
    <property type="molecule type" value="Genomic_DNA"/>
</dbReference>
<dbReference type="Proteomes" id="UP000563523">
    <property type="component" value="Unassembled WGS sequence"/>
</dbReference>
<organism evidence="1 2">
    <name type="scientific">Bombilactobacillus apium</name>
    <dbReference type="NCBI Taxonomy" id="2675299"/>
    <lineage>
        <taxon>Bacteria</taxon>
        <taxon>Bacillati</taxon>
        <taxon>Bacillota</taxon>
        <taxon>Bacilli</taxon>
        <taxon>Lactobacillales</taxon>
        <taxon>Lactobacillaceae</taxon>
        <taxon>Bombilactobacillus</taxon>
    </lineage>
</organism>
<dbReference type="RefSeq" id="WP_176943211.1">
    <property type="nucleotide sequence ID" value="NZ_JABZEC010000007.1"/>
</dbReference>
<evidence type="ECO:0000313" key="1">
    <source>
        <dbReference type="EMBL" id="NVY97049.1"/>
    </source>
</evidence>
<name>A0A850R1Q3_9LACO</name>
<dbReference type="AlphaFoldDB" id="A0A850R1Q3"/>
<accession>A0A850R1Q3</accession>
<keyword evidence="2" id="KW-1185">Reference proteome</keyword>
<comment type="caution">
    <text evidence="1">The sequence shown here is derived from an EMBL/GenBank/DDBJ whole genome shotgun (WGS) entry which is preliminary data.</text>
</comment>
<sequence>MSVPYQYLQIFSNIEEEIIELSYKITFDEDQKRTYSTYIGELELRIFTLMESVIKFRTPEMSQNEKYEERFKKLYSSKTQLPNIYVVLNSYNLNKKEYTDILNKDQDRITGVVDGELQRISKKNEKYNNAYQNLRHSFINSLPVFGTVEYLFEALAVLYLALDTPGLSHIFAVYYLDKDGKKWIWIPSNVSKRQSIE</sequence>
<proteinExistence type="predicted"/>
<evidence type="ECO:0000313" key="2">
    <source>
        <dbReference type="Proteomes" id="UP000563523"/>
    </source>
</evidence>
<reference evidence="1 2" key="1">
    <citation type="submission" date="2020-06" db="EMBL/GenBank/DDBJ databases">
        <authorList>
            <person name="Kang J."/>
        </authorList>
    </citation>
    <scope>NUCLEOTIDE SEQUENCE [LARGE SCALE GENOMIC DNA]</scope>
    <source>
        <strain evidence="1 2">DCY120</strain>
    </source>
</reference>